<accession>A0A377FUT4</accession>
<keyword evidence="4" id="KW-0067">ATP-binding</keyword>
<dbReference type="GO" id="GO:0006772">
    <property type="term" value="P:thiamine metabolic process"/>
    <property type="evidence" value="ECO:0007669"/>
    <property type="project" value="UniProtKB-UniRule"/>
</dbReference>
<dbReference type="GO" id="GO:0009229">
    <property type="term" value="P:thiamine diphosphate biosynthetic process"/>
    <property type="evidence" value="ECO:0007669"/>
    <property type="project" value="InterPro"/>
</dbReference>
<gene>
    <name evidence="7" type="primary">thiN</name>
    <name evidence="7" type="ORF">NCTC13163_01879</name>
</gene>
<dbReference type="PANTHER" id="PTHR41299">
    <property type="entry name" value="THIAMINE PYROPHOSPHOKINASE"/>
    <property type="match status" value="1"/>
</dbReference>
<dbReference type="STRING" id="1397694.GCA_000702585_02374"/>
<protein>
    <recommendedName>
        <fullName evidence="5">Thiamine diphosphokinase</fullName>
        <ecNumber evidence="5">2.7.6.2</ecNumber>
    </recommendedName>
</protein>
<sequence>MRVLVVAASPSPVPSLPRDVDYVIGVDGGYETLLTHGIEADLIVGDFDSLTGPVPTEAVRYPSEKDVTDLEIALEAARGHGATEILVYGALGGRLDMTLGNIGLLEAYPEMCLYADGQVVSLAREGRHALARRDDHYLSLIPWKRANVTIRGVKYPLDRHHVVSHEALTISNEWEAETAELIVHDGTVLVMYVKK</sequence>
<dbReference type="AlphaFoldDB" id="A0A377FUT4"/>
<dbReference type="InterPro" id="IPR007373">
    <property type="entry name" value="Thiamin_PyroPKinase_B1-bd"/>
</dbReference>
<name>A0A377FUT4_9BACL</name>
<evidence type="ECO:0000259" key="6">
    <source>
        <dbReference type="SMART" id="SM00983"/>
    </source>
</evidence>
<keyword evidence="2" id="KW-0547">Nucleotide-binding</keyword>
<dbReference type="Pfam" id="PF04265">
    <property type="entry name" value="TPK_B1_binding"/>
    <property type="match status" value="1"/>
</dbReference>
<dbReference type="PANTHER" id="PTHR41299:SF1">
    <property type="entry name" value="THIAMINE PYROPHOSPHOKINASE"/>
    <property type="match status" value="1"/>
</dbReference>
<reference evidence="7 8" key="1">
    <citation type="submission" date="2018-06" db="EMBL/GenBank/DDBJ databases">
        <authorList>
            <consortium name="Pathogen Informatics"/>
            <person name="Doyle S."/>
        </authorList>
    </citation>
    <scope>NUCLEOTIDE SEQUENCE [LARGE SCALE GENOMIC DNA]</scope>
    <source>
        <strain evidence="7 8">NCTC13163</strain>
    </source>
</reference>
<dbReference type="InterPro" id="IPR036371">
    <property type="entry name" value="TPK_B1-bd_sf"/>
</dbReference>
<organism evidence="7 8">
    <name type="scientific">Exiguobacterium aurantiacum</name>
    <dbReference type="NCBI Taxonomy" id="33987"/>
    <lineage>
        <taxon>Bacteria</taxon>
        <taxon>Bacillati</taxon>
        <taxon>Bacillota</taxon>
        <taxon>Bacilli</taxon>
        <taxon>Bacillales</taxon>
        <taxon>Bacillales Family XII. Incertae Sedis</taxon>
        <taxon>Exiguobacterium</taxon>
    </lineage>
</organism>
<dbReference type="InterPro" id="IPR036759">
    <property type="entry name" value="TPK_catalytic_sf"/>
</dbReference>
<dbReference type="InterPro" id="IPR007371">
    <property type="entry name" value="TPK_catalytic"/>
</dbReference>
<dbReference type="SUPFAM" id="SSF63999">
    <property type="entry name" value="Thiamin pyrophosphokinase, catalytic domain"/>
    <property type="match status" value="1"/>
</dbReference>
<dbReference type="Proteomes" id="UP000254060">
    <property type="component" value="Unassembled WGS sequence"/>
</dbReference>
<dbReference type="Pfam" id="PF04263">
    <property type="entry name" value="TPK_catalytic"/>
    <property type="match status" value="1"/>
</dbReference>
<keyword evidence="1 7" id="KW-0808">Transferase</keyword>
<dbReference type="OrthoDB" id="9804377at2"/>
<dbReference type="SUPFAM" id="SSF63862">
    <property type="entry name" value="Thiamin pyrophosphokinase, substrate-binding domain"/>
    <property type="match status" value="1"/>
</dbReference>
<proteinExistence type="predicted"/>
<dbReference type="GO" id="GO:0030975">
    <property type="term" value="F:thiamine binding"/>
    <property type="evidence" value="ECO:0007669"/>
    <property type="project" value="InterPro"/>
</dbReference>
<dbReference type="InterPro" id="IPR053149">
    <property type="entry name" value="TPK"/>
</dbReference>
<evidence type="ECO:0000256" key="5">
    <source>
        <dbReference type="NCBIfam" id="TIGR01378"/>
    </source>
</evidence>
<evidence type="ECO:0000256" key="4">
    <source>
        <dbReference type="ARBA" id="ARBA00022840"/>
    </source>
</evidence>
<dbReference type="RefSeq" id="WP_029335417.1">
    <property type="nucleotide sequence ID" value="NZ_UGGP01000001.1"/>
</dbReference>
<dbReference type="GO" id="GO:0005524">
    <property type="term" value="F:ATP binding"/>
    <property type="evidence" value="ECO:0007669"/>
    <property type="project" value="UniProtKB-KW"/>
</dbReference>
<dbReference type="EC" id="2.7.6.2" evidence="5"/>
<dbReference type="CDD" id="cd07995">
    <property type="entry name" value="TPK"/>
    <property type="match status" value="1"/>
</dbReference>
<evidence type="ECO:0000256" key="2">
    <source>
        <dbReference type="ARBA" id="ARBA00022741"/>
    </source>
</evidence>
<dbReference type="GO" id="GO:0004788">
    <property type="term" value="F:thiamine diphosphokinase activity"/>
    <property type="evidence" value="ECO:0007669"/>
    <property type="project" value="UniProtKB-UniRule"/>
</dbReference>
<dbReference type="EMBL" id="UGGP01000001">
    <property type="protein sequence ID" value="STO08508.1"/>
    <property type="molecule type" value="Genomic_DNA"/>
</dbReference>
<evidence type="ECO:0000256" key="3">
    <source>
        <dbReference type="ARBA" id="ARBA00022777"/>
    </source>
</evidence>
<dbReference type="SMART" id="SM00983">
    <property type="entry name" value="TPK_B1_binding"/>
    <property type="match status" value="1"/>
</dbReference>
<dbReference type="InterPro" id="IPR006282">
    <property type="entry name" value="Thi_PPkinase"/>
</dbReference>
<dbReference type="NCBIfam" id="TIGR01378">
    <property type="entry name" value="thi_PPkinase"/>
    <property type="match status" value="1"/>
</dbReference>
<dbReference type="GO" id="GO:0016301">
    <property type="term" value="F:kinase activity"/>
    <property type="evidence" value="ECO:0007669"/>
    <property type="project" value="UniProtKB-KW"/>
</dbReference>
<evidence type="ECO:0000313" key="7">
    <source>
        <dbReference type="EMBL" id="STO08508.1"/>
    </source>
</evidence>
<feature type="domain" description="Thiamin pyrophosphokinase thiamin-binding" evidence="6">
    <location>
        <begin position="126"/>
        <end position="189"/>
    </location>
</feature>
<evidence type="ECO:0000256" key="1">
    <source>
        <dbReference type="ARBA" id="ARBA00022679"/>
    </source>
</evidence>
<dbReference type="Gene3D" id="3.40.50.10240">
    <property type="entry name" value="Thiamin pyrophosphokinase, catalytic domain"/>
    <property type="match status" value="1"/>
</dbReference>
<evidence type="ECO:0000313" key="8">
    <source>
        <dbReference type="Proteomes" id="UP000254060"/>
    </source>
</evidence>
<keyword evidence="3 7" id="KW-0418">Kinase</keyword>